<dbReference type="Proteomes" id="UP000028623">
    <property type="component" value="Unassembled WGS sequence"/>
</dbReference>
<dbReference type="STRING" id="421072.SAMN04488097_1048"/>
<accession>A0A085B662</accession>
<evidence type="ECO:0000313" key="2">
    <source>
        <dbReference type="Proteomes" id="UP000028623"/>
    </source>
</evidence>
<protein>
    <submittedName>
        <fullName evidence="1">Uncharacterized protein</fullName>
    </submittedName>
</protein>
<dbReference type="eggNOG" id="ENOG50308UX">
    <property type="taxonomic scope" value="Bacteria"/>
</dbReference>
<gene>
    <name evidence="1" type="ORF">IO89_19350</name>
</gene>
<sequence length="483" mass="54486">MKLRNFTLILIFFCSITISSQDIKIKKEQVLLDGTPVATIKNPYRDHYEYFNLNGDKEFSVDFKGLAQVSSAQPLQYLEIISGDGSKKATIQHEILKASFSVQNIITHNLTAKYHVFTKNGVDKAALDKLFNNTGAEFSNVATQEIQRAQERANKINGIKSTVAPSISGKDILGFENMSVKKIIGRIEFGQCSAFDTNNCIEVFDLDENRIATVKNEKEGFKKYKVDTYDDKTFYYNAAKSYLRGDPAFGEEFLAVLMAEGYMLGHQAKKLRGQILDAKIADAKVRSANIYNTDGYVIDKDGKKTTGSLTIYFQKLDINRTGEVLPTDYADKFGQRLMVKYNNEKKQPRTKTVNASSGAKFCIQTENGETCYIGLGVKGEAMKKLTNINDLSFNNAYFYTLIYEDKGIQILQDPVEKEKFVVKIDKEDKGLMLDRSSDDVEANRLADYLKTCKDLVNDIKKKNFNIKDVNDLSQIAKEYASCQ</sequence>
<reference evidence="1 2" key="1">
    <citation type="submission" date="2014-07" db="EMBL/GenBank/DDBJ databases">
        <title>Epilithonimonas lactis LMG 22401 Genome.</title>
        <authorList>
            <person name="Pipes S.E."/>
            <person name="Stropko S.J."/>
        </authorList>
    </citation>
    <scope>NUCLEOTIDE SEQUENCE [LARGE SCALE GENOMIC DNA]</scope>
    <source>
        <strain evidence="1 2">LMG 24401</strain>
    </source>
</reference>
<dbReference type="RefSeq" id="WP_034979558.1">
    <property type="nucleotide sequence ID" value="NZ_FOFI01000001.1"/>
</dbReference>
<comment type="caution">
    <text evidence="1">The sequence shown here is derived from an EMBL/GenBank/DDBJ whole genome shotgun (WGS) entry which is preliminary data.</text>
</comment>
<name>A0A085B662_9FLAO</name>
<dbReference type="OrthoDB" id="1151238at2"/>
<dbReference type="AlphaFoldDB" id="A0A085B662"/>
<organism evidence="1 2">
    <name type="scientific">Epilithonimonas lactis</name>
    <dbReference type="NCBI Taxonomy" id="421072"/>
    <lineage>
        <taxon>Bacteria</taxon>
        <taxon>Pseudomonadati</taxon>
        <taxon>Bacteroidota</taxon>
        <taxon>Flavobacteriia</taxon>
        <taxon>Flavobacteriales</taxon>
        <taxon>Weeksellaceae</taxon>
        <taxon>Chryseobacterium group</taxon>
        <taxon>Epilithonimonas</taxon>
    </lineage>
</organism>
<proteinExistence type="predicted"/>
<evidence type="ECO:0000313" key="1">
    <source>
        <dbReference type="EMBL" id="KFC17957.1"/>
    </source>
</evidence>
<keyword evidence="2" id="KW-1185">Reference proteome</keyword>
<dbReference type="EMBL" id="JPLY01000009">
    <property type="protein sequence ID" value="KFC17957.1"/>
    <property type="molecule type" value="Genomic_DNA"/>
</dbReference>